<dbReference type="Proteomes" id="UP000553016">
    <property type="component" value="Unassembled WGS sequence"/>
</dbReference>
<dbReference type="EMBL" id="JAARZA010000008">
    <property type="protein sequence ID" value="MBC2241811.1"/>
    <property type="molecule type" value="Genomic_DNA"/>
</dbReference>
<accession>A0A842FD96</accession>
<evidence type="ECO:0000313" key="4">
    <source>
        <dbReference type="EMBL" id="MBC2241811.1"/>
    </source>
</evidence>
<gene>
    <name evidence="4" type="ORF">HCB35_15145</name>
</gene>
<dbReference type="CDD" id="cd13402">
    <property type="entry name" value="LT_TF-like"/>
    <property type="match status" value="1"/>
</dbReference>
<dbReference type="PANTHER" id="PTHR21525">
    <property type="entry name" value="MOTILE SPERM PROTEIN"/>
    <property type="match status" value="1"/>
</dbReference>
<feature type="transmembrane region" description="Helical" evidence="2">
    <location>
        <begin position="1026"/>
        <end position="1053"/>
    </location>
</feature>
<feature type="transmembrane region" description="Helical" evidence="2">
    <location>
        <begin position="996"/>
        <end position="1014"/>
    </location>
</feature>
<organism evidence="4 5">
    <name type="scientific">Listeria booriae</name>
    <dbReference type="NCBI Taxonomy" id="1552123"/>
    <lineage>
        <taxon>Bacteria</taxon>
        <taxon>Bacillati</taxon>
        <taxon>Bacillota</taxon>
        <taxon>Bacilli</taxon>
        <taxon>Bacillales</taxon>
        <taxon>Listeriaceae</taxon>
        <taxon>Listeria</taxon>
    </lineage>
</organism>
<feature type="domain" description="Transglycosylase SLT" evidence="3">
    <location>
        <begin position="1515"/>
        <end position="1586"/>
    </location>
</feature>
<proteinExistence type="predicted"/>
<reference evidence="4 5" key="1">
    <citation type="submission" date="2020-03" db="EMBL/GenBank/DDBJ databases">
        <title>Soil Listeria distribution.</title>
        <authorList>
            <person name="Liao J."/>
            <person name="Wiedmann M."/>
        </authorList>
    </citation>
    <scope>NUCLEOTIDE SEQUENCE [LARGE SCALE GENOMIC DNA]</scope>
    <source>
        <strain evidence="4 5">FSL L7-0149</strain>
    </source>
</reference>
<protein>
    <submittedName>
        <fullName evidence="4">Transglycosylase SLT domain-containing protein</fullName>
    </submittedName>
</protein>
<evidence type="ECO:0000313" key="5">
    <source>
        <dbReference type="Proteomes" id="UP000553016"/>
    </source>
</evidence>
<keyword evidence="2" id="KW-1133">Transmembrane helix</keyword>
<sequence>MVKMTAMFEMQDRMQAKIDKLTSKLRKMDEQAKGMKDMSFEMRFKDDVTRNATKIKRFLAKDFAKSYAISVGINDKVSRGAQKIANFMEKNMPRSYGLSVNLIDNASRKLNGISRYMDKKLPKAYYTTIDANGKPFEVSVGRLMNYLRRNHFKKYEMVVSAKDTATETVKKAVSFTKKLASKGYSITLNAIDKLTSTAARIGSRIKSSLPSIVNIPVKALNYTASAIGAAKRALFSLPTLFTVTIGAVLGKSFLDATVKSSATFEEYTVSMTHWLKSADKAKDYMKWISQYSDSTPFSSADLMPAAARATGLTQTKQEFQRLMKLSVDMAALTPGKTVSDAMEAIADGQMGEFERLKEFNMKYSKEEMKAGGGFEGLIKDAEKKFSNGAKGFSQAYTGMISTLKGYTGSFFRSIGDGFQTAIKPRLTKIIDWLNANQGTWQKWKDAAKQAGTEAAAWLGEKFDGFFSYLGKMLDSIKKWQSYGLSINHIFKQVTYQMGQDLNKWLHENGGIDKIKEFFSKAGGALGESINAFITGVLFSSEKVGDDYAKSMGLVEVMASVGGAAAKSFGSAFLEKLDPASIMKQLFIKFLKINWNGLKSVFGKAIGNQELESQGNIWGTLLADGLLLGFALRFKGIRMIMAAGLKPLGKLAGKGMKGLGKATIGKVLPTTMKIDSAKATRSGRYTQEALPGAGKASKLGGLLNKTGAVGKGVGLIGKAAKRVPIVGTALAATSLIGMNKKNAGGKIGDFAGGVAGMASGGAAGAAIGSIVPGIGTAIGGVIGSVIGGIAGSGLGEKVGQWVQDGPIGKGFSKVKDGANKTIFNGAWWSEKWKKTSEGAQKAWASVKSGWSDLTSNIGDKMAPIGAFFSDLWSKIANFFANIGSWIGDKLAPIGDFFSRLGEDIANVFGNIVDWLNQNVWIPMYNSAVDKINFVVGAFVLLWQGIKAVFSPVIQWFADIFGLAWAVVQSVWSLVTSWFDTNVWQPLVLKVQLVGQSIANFFAVAWAFIQATWATVTEWFNMYIWQPIILAVQTVGQSIANFFSVAWAVIQATWLTVTEWFNMTIWQPLTLAVQMVGQAITGFFLVAWATIQGAWAVASEWFNTTIVQPINFAFSTLGTAISGFFSAAWEVIQGVWSGAVGWFNSNVKDPIVGVAEAISSAFEKALGWIEDVIGKGKEAAEWIGDKGKATKDWVTEKYNSFTDFVTQKGEDTTGIHKKDVSKNATGGMITKEQLSWVGENGKKEFIIPVDQNVGRGKMLLGAAANALGVDMGGQQTTVNNVMQMPPAVTNVQQPSAAAMTTSVTAEAIANPELEAQGATFGTDFATALGNGISSTVISMEAWKNRNINTPMAMMVTNSVNYGSGMVNQFAVGQNMTATGTDAFVNSRVQQPFVAAQGMAAGWGQVLVGNFSSGMTGEGANVEEAAKALAKRVEDAFRAELDIHSPSRVMRRLGQFASIGVVKGLTDVDVKKYAENQAGAIGGAFSSMGAIGGNIQQWLMAAMMATGTPLSWMGPLGVIAQHESGGNPGAVNNWDSNAAKGTPSMGLMQTIMPTFQAHKAAGMNNILNPVDNAAAAINYIKSRYGSVYNVPGIKSMANGGAYRGYRTGGIAEGPQVATLAEKGWKEFIIPTEPGMSARSGMLLNQAAGHFGMKLVDQNESIGGGTTLAPETVEAATNGTAKSSSGSNSKVVYVNFNGDNHFYNDSDEENFQNKVVQAVEKALDEENNTTGDGPIG</sequence>
<evidence type="ECO:0000259" key="3">
    <source>
        <dbReference type="Pfam" id="PF01464"/>
    </source>
</evidence>
<dbReference type="RefSeq" id="WP_185541596.1">
    <property type="nucleotide sequence ID" value="NZ_JAARZA010000008.1"/>
</dbReference>
<dbReference type="PANTHER" id="PTHR21525:SF9">
    <property type="entry name" value="CHANNEL_COLICIN DOMAIN-CONTAINING PROTEIN"/>
    <property type="match status" value="1"/>
</dbReference>
<dbReference type="Pfam" id="PF01464">
    <property type="entry name" value="SLT"/>
    <property type="match status" value="1"/>
</dbReference>
<evidence type="ECO:0000256" key="1">
    <source>
        <dbReference type="SAM" id="Coils"/>
    </source>
</evidence>
<evidence type="ECO:0000256" key="2">
    <source>
        <dbReference type="SAM" id="Phobius"/>
    </source>
</evidence>
<feature type="coiled-coil region" evidence="1">
    <location>
        <begin position="11"/>
        <end position="38"/>
    </location>
</feature>
<keyword evidence="1" id="KW-0175">Coiled coil</keyword>
<keyword evidence="2" id="KW-0472">Membrane</keyword>
<feature type="transmembrane region" description="Helical" evidence="2">
    <location>
        <begin position="930"/>
        <end position="948"/>
    </location>
</feature>
<dbReference type="InterPro" id="IPR023346">
    <property type="entry name" value="Lysozyme-like_dom_sf"/>
</dbReference>
<comment type="caution">
    <text evidence="4">The sequence shown here is derived from an EMBL/GenBank/DDBJ whole genome shotgun (WGS) entry which is preliminary data.</text>
</comment>
<feature type="transmembrane region" description="Helical" evidence="2">
    <location>
        <begin position="1073"/>
        <end position="1096"/>
    </location>
</feature>
<feature type="transmembrane region" description="Helical" evidence="2">
    <location>
        <begin position="1108"/>
        <end position="1127"/>
    </location>
</feature>
<dbReference type="Gene3D" id="1.10.530.10">
    <property type="match status" value="1"/>
</dbReference>
<dbReference type="SUPFAM" id="SSF53955">
    <property type="entry name" value="Lysozyme-like"/>
    <property type="match status" value="1"/>
</dbReference>
<dbReference type="InterPro" id="IPR008258">
    <property type="entry name" value="Transglycosylase_SLT_dom_1"/>
</dbReference>
<feature type="transmembrane region" description="Helical" evidence="2">
    <location>
        <begin position="955"/>
        <end position="976"/>
    </location>
</feature>
<name>A0A842FD96_9LIST</name>
<keyword evidence="2" id="KW-0812">Transmembrane</keyword>